<dbReference type="OrthoDB" id="1099523at2"/>
<name>A0A255FZZ8_9ACTN</name>
<feature type="domain" description="ARB-07466-like C-terminal" evidence="3">
    <location>
        <begin position="274"/>
        <end position="380"/>
    </location>
</feature>
<feature type="region of interest" description="Disordered" evidence="1">
    <location>
        <begin position="515"/>
        <end position="536"/>
    </location>
</feature>
<dbReference type="RefSeq" id="WP_094407038.1">
    <property type="nucleotide sequence ID" value="NZ_NMVO01000018.1"/>
</dbReference>
<protein>
    <submittedName>
        <fullName evidence="4">Uncharacterized protein</fullName>
    </submittedName>
</protein>
<dbReference type="Pfam" id="PF01551">
    <property type="entry name" value="Peptidase_M23"/>
    <property type="match status" value="1"/>
</dbReference>
<dbReference type="InterPro" id="IPR050570">
    <property type="entry name" value="Cell_wall_metabolism_enzyme"/>
</dbReference>
<evidence type="ECO:0000259" key="3">
    <source>
        <dbReference type="Pfam" id="PF26571"/>
    </source>
</evidence>
<evidence type="ECO:0000259" key="2">
    <source>
        <dbReference type="Pfam" id="PF01551"/>
    </source>
</evidence>
<dbReference type="Gene3D" id="2.70.70.10">
    <property type="entry name" value="Glucose Permease (Domain IIA)"/>
    <property type="match status" value="1"/>
</dbReference>
<dbReference type="InterPro" id="IPR011055">
    <property type="entry name" value="Dup_hybrid_motif"/>
</dbReference>
<comment type="caution">
    <text evidence="4">The sequence shown here is derived from an EMBL/GenBank/DDBJ whole genome shotgun (WGS) entry which is preliminary data.</text>
</comment>
<dbReference type="PANTHER" id="PTHR21666">
    <property type="entry name" value="PEPTIDASE-RELATED"/>
    <property type="match status" value="1"/>
</dbReference>
<dbReference type="CDD" id="cd12797">
    <property type="entry name" value="M23_peptidase"/>
    <property type="match status" value="1"/>
</dbReference>
<proteinExistence type="predicted"/>
<dbReference type="GO" id="GO:0004222">
    <property type="term" value="F:metalloendopeptidase activity"/>
    <property type="evidence" value="ECO:0007669"/>
    <property type="project" value="TreeGrafter"/>
</dbReference>
<reference evidence="4 5" key="1">
    <citation type="submission" date="2017-07" db="EMBL/GenBank/DDBJ databases">
        <title>Draft whole genome sequences of clinical Proprionibacteriaceae strains.</title>
        <authorList>
            <person name="Bernier A.-M."/>
            <person name="Bernard K."/>
            <person name="Domingo M.-C."/>
        </authorList>
    </citation>
    <scope>NUCLEOTIDE SEQUENCE [LARGE SCALE GENOMIC DNA]</scope>
    <source>
        <strain evidence="4 5">NML 030167</strain>
    </source>
</reference>
<accession>A0A255FZZ8</accession>
<dbReference type="AlphaFoldDB" id="A0A255FZZ8"/>
<evidence type="ECO:0000256" key="1">
    <source>
        <dbReference type="SAM" id="MobiDB-lite"/>
    </source>
</evidence>
<keyword evidence="5" id="KW-1185">Reference proteome</keyword>
<dbReference type="InterPro" id="IPR016047">
    <property type="entry name" value="M23ase_b-sheet_dom"/>
</dbReference>
<dbReference type="InterPro" id="IPR058593">
    <property type="entry name" value="ARB_07466-like_C"/>
</dbReference>
<dbReference type="EMBL" id="NMVO01000018">
    <property type="protein sequence ID" value="OYO08812.1"/>
    <property type="molecule type" value="Genomic_DNA"/>
</dbReference>
<dbReference type="SUPFAM" id="SSF51261">
    <property type="entry name" value="Duplicated hybrid motif"/>
    <property type="match status" value="1"/>
</dbReference>
<gene>
    <name evidence="4" type="ORF">CGZ94_20160</name>
</gene>
<organism evidence="4 5">
    <name type="scientific">Enemella evansiae</name>
    <dbReference type="NCBI Taxonomy" id="2016499"/>
    <lineage>
        <taxon>Bacteria</taxon>
        <taxon>Bacillati</taxon>
        <taxon>Actinomycetota</taxon>
        <taxon>Actinomycetes</taxon>
        <taxon>Propionibacteriales</taxon>
        <taxon>Propionibacteriaceae</taxon>
        <taxon>Enemella</taxon>
    </lineage>
</organism>
<evidence type="ECO:0000313" key="5">
    <source>
        <dbReference type="Proteomes" id="UP000215896"/>
    </source>
</evidence>
<dbReference type="PANTHER" id="PTHR21666:SF270">
    <property type="entry name" value="MUREIN HYDROLASE ACTIVATOR ENVC"/>
    <property type="match status" value="1"/>
</dbReference>
<dbReference type="Pfam" id="PF26571">
    <property type="entry name" value="VldE"/>
    <property type="match status" value="1"/>
</dbReference>
<dbReference type="Proteomes" id="UP000215896">
    <property type="component" value="Unassembled WGS sequence"/>
</dbReference>
<feature type="domain" description="M23ase beta-sheet core" evidence="2">
    <location>
        <begin position="432"/>
        <end position="525"/>
    </location>
</feature>
<evidence type="ECO:0000313" key="4">
    <source>
        <dbReference type="EMBL" id="OYO08812.1"/>
    </source>
</evidence>
<sequence length="536" mass="56336">MPDFGKAMQIASSPLKSRTVQRMLIVTVALVMLLGAAVVASPLLVGTMSAARQQQTPTGAGDCGPGQLQPTTTTVSDASLTRDQVAQAQIIWSVARQLQLPDTAAVVGIATAKQESDLGADPTAQKPNGDGDAGVLQQRTFLGWYAPGTSRDENLRFLLDASNAARVFFLGATVETPAYQAARAAGTEPAGPVGYHIPGLVNITGWESMPVTQAAQKVQRSAFPDAYARWEPLARSLVQRFSAESGDKPAPVAGAMLCGTGQAMDCPPSGMASENGLTPDALRVLRCIKQQFPQISTIGGVGDRPSNVDDDHQTGKAVDVMIPGRCDALGDQVRDFAFAKQKELGVKYIIWCDKIWSVARNAEGWRPYGNPNGGDDTSAHRDHVHVSVQGNAATGAAGGTPAGGGGPVVLPLEKYTTTARFGQCSRLWRACHTGLDFANGIGTPIRSVADGTVTFAGWGGAFGNLTRIEVSPGVELWYAHQSAQMVTVGQRVTAGQQIGLVGKTGNVTGPHLHLEVRQNGTPKDPDTWLSQQGVKP</sequence>